<dbReference type="InterPro" id="IPR001753">
    <property type="entry name" value="Enoyl-CoA_hydra/iso"/>
</dbReference>
<dbReference type="EMBL" id="BOOR01000003">
    <property type="protein sequence ID" value="GII51706.1"/>
    <property type="molecule type" value="Genomic_DNA"/>
</dbReference>
<protein>
    <submittedName>
        <fullName evidence="4">Enoyl-CoA hydratase</fullName>
    </submittedName>
</protein>
<sequence>MAEAAIGGNEEPVSTAGGDEDGVLEVGAMGANDSSATETISTAELNEIGLRFEVDGEIATIVLDRPDKRNAQTSATWSALARIGDNLPEQVRVVVVRGEGPSFSAGLDLSMFKPEGVPGQDSLAAVATLDDTAFDQRIAEFQSGFTWLRRPEIVSIAAVQGHAIGAGFQLALACDLRIVADDVRFCMKEPALGLVPDLTGTKPLVDLVGVSRAIEICLTARIVGAVEAVQLGLAEMAVPAGELAQAVHDLATALLATDRAAATATKRLLQGAPARTLAEQSAAERVEQVARIRALFASS</sequence>
<reference evidence="4" key="1">
    <citation type="submission" date="2021-01" db="EMBL/GenBank/DDBJ databases">
        <title>Whole genome shotgun sequence of Planotetraspora thailandica NBRC 104271.</title>
        <authorList>
            <person name="Komaki H."/>
            <person name="Tamura T."/>
        </authorList>
    </citation>
    <scope>NUCLEOTIDE SEQUENCE</scope>
    <source>
        <strain evidence="4">NBRC 104271</strain>
    </source>
</reference>
<gene>
    <name evidence="4" type="ORF">Pth03_00950</name>
</gene>
<dbReference type="InterPro" id="IPR029045">
    <property type="entry name" value="ClpP/crotonase-like_dom_sf"/>
</dbReference>
<dbReference type="InterPro" id="IPR018376">
    <property type="entry name" value="Enoyl-CoA_hyd/isom_CS"/>
</dbReference>
<dbReference type="PANTHER" id="PTHR43149">
    <property type="entry name" value="ENOYL-COA HYDRATASE"/>
    <property type="match status" value="1"/>
</dbReference>
<dbReference type="AlphaFoldDB" id="A0A8J3UYA9"/>
<name>A0A8J3UYA9_9ACTN</name>
<evidence type="ECO:0000256" key="1">
    <source>
        <dbReference type="ARBA" id="ARBA00005254"/>
    </source>
</evidence>
<dbReference type="SUPFAM" id="SSF52096">
    <property type="entry name" value="ClpP/crotonase"/>
    <property type="match status" value="1"/>
</dbReference>
<dbReference type="PROSITE" id="PS00166">
    <property type="entry name" value="ENOYL_COA_HYDRATASE"/>
    <property type="match status" value="1"/>
</dbReference>
<evidence type="ECO:0000313" key="4">
    <source>
        <dbReference type="EMBL" id="GII51706.1"/>
    </source>
</evidence>
<evidence type="ECO:0000313" key="5">
    <source>
        <dbReference type="Proteomes" id="UP000605992"/>
    </source>
</evidence>
<dbReference type="Pfam" id="PF00378">
    <property type="entry name" value="ECH_1"/>
    <property type="match status" value="1"/>
</dbReference>
<dbReference type="CDD" id="cd06558">
    <property type="entry name" value="crotonase-like"/>
    <property type="match status" value="1"/>
</dbReference>
<evidence type="ECO:0000256" key="2">
    <source>
        <dbReference type="RuleBase" id="RU003707"/>
    </source>
</evidence>
<comment type="similarity">
    <text evidence="1 2">Belongs to the enoyl-CoA hydratase/isomerase family.</text>
</comment>
<feature type="region of interest" description="Disordered" evidence="3">
    <location>
        <begin position="1"/>
        <end position="21"/>
    </location>
</feature>
<accession>A0A8J3UYA9</accession>
<dbReference type="InterPro" id="IPR045002">
    <property type="entry name" value="Ech1-like"/>
</dbReference>
<dbReference type="Gene3D" id="3.90.226.10">
    <property type="entry name" value="2-enoyl-CoA Hydratase, Chain A, domain 1"/>
    <property type="match status" value="1"/>
</dbReference>
<organism evidence="4 5">
    <name type="scientific">Planotetraspora thailandica</name>
    <dbReference type="NCBI Taxonomy" id="487172"/>
    <lineage>
        <taxon>Bacteria</taxon>
        <taxon>Bacillati</taxon>
        <taxon>Actinomycetota</taxon>
        <taxon>Actinomycetes</taxon>
        <taxon>Streptosporangiales</taxon>
        <taxon>Streptosporangiaceae</taxon>
        <taxon>Planotetraspora</taxon>
    </lineage>
</organism>
<dbReference type="GO" id="GO:0016853">
    <property type="term" value="F:isomerase activity"/>
    <property type="evidence" value="ECO:0007669"/>
    <property type="project" value="InterPro"/>
</dbReference>
<proteinExistence type="inferred from homology"/>
<evidence type="ECO:0000256" key="3">
    <source>
        <dbReference type="SAM" id="MobiDB-lite"/>
    </source>
</evidence>
<keyword evidence="5" id="KW-1185">Reference proteome</keyword>
<dbReference type="PANTHER" id="PTHR43149:SF1">
    <property type="entry name" value="DELTA(3,5)-DELTA(2,4)-DIENOYL-COA ISOMERASE, MITOCHONDRIAL"/>
    <property type="match status" value="1"/>
</dbReference>
<dbReference type="Proteomes" id="UP000605992">
    <property type="component" value="Unassembled WGS sequence"/>
</dbReference>
<comment type="caution">
    <text evidence="4">The sequence shown here is derived from an EMBL/GenBank/DDBJ whole genome shotgun (WGS) entry which is preliminary data.</text>
</comment>